<dbReference type="Pfam" id="PF03999">
    <property type="entry name" value="MAP65_ASE1"/>
    <property type="match status" value="1"/>
</dbReference>
<dbReference type="PANTHER" id="PTHR19321">
    <property type="entry name" value="PROTEIN REGULATOR OF CYTOKINESIS 1 PRC1-RELATED"/>
    <property type="match status" value="1"/>
</dbReference>
<dbReference type="GO" id="GO:1990023">
    <property type="term" value="C:mitotic spindle midzone"/>
    <property type="evidence" value="ECO:0007669"/>
    <property type="project" value="TreeGrafter"/>
</dbReference>
<dbReference type="InterPro" id="IPR007145">
    <property type="entry name" value="MAP65_Ase1_PRC1"/>
</dbReference>
<evidence type="ECO:0000313" key="3">
    <source>
        <dbReference type="EMBL" id="KAG2228357.1"/>
    </source>
</evidence>
<dbReference type="GO" id="GO:0008017">
    <property type="term" value="F:microtubule binding"/>
    <property type="evidence" value="ECO:0007669"/>
    <property type="project" value="InterPro"/>
</dbReference>
<dbReference type="PANTHER" id="PTHR19321:SF41">
    <property type="entry name" value="FASCETTO-RELATED"/>
    <property type="match status" value="1"/>
</dbReference>
<protein>
    <submittedName>
        <fullName evidence="3">Uncharacterized protein</fullName>
    </submittedName>
</protein>
<sequence>MSTKKLINELDKRLQKLQLIHDEIGTVSEKQDEQLIQLFNSMLQLADQHHDQIVEERDSIETSIKTEYQRITLLKRLMGEYVDESVTYNNSLLSTLQDLKVEREIVEKHYQKRLDGVIELQQEIKTFVDSLQGFVNTEIIINENIDVSLPAVTVLEEEIRRCQNEHRARKQRVNQSARRMIDLWLRLGLTPQNDRDSAMYQLYDTIPETEKDPLYSELIKEDGLHYIAQRIKELEDIRQEREFRKQEIIHHLNHLWERLKIPIQERENFMNGNNGLKKEDIEQYEIELNRLTNLKAERIQDFIYDARQDLNQLWDQLYFSVEERQQFTQAFTPEYSDTALDIHENEIARLRQLIQDRKPILEKIEGHMKLLEEIKDFEEITNDPTRLFSKGRRDPGRLLREEKFRKRIARELPKSKDELVRVLVEFEVMNGHPFYVYGKPYIKEIMSLNENNMTLRKKKSNPNTTETATGSTSTLQSNIDNDKGKGKQRRLRYDLDQNDDICYNKAATSPSFKSRYAFRTPQPARTFDFNSRLAEQSRRLRSLQEDDSGDEPSILHRVRENNIRKRRANALRSRRMNKKSSIRHSGGTSSSNTDQTLESLFSDDIADENTAPSETDSEIIPSLSNGEQQQQQQSKQLLSKDDDISLSINIFDDGPELSELSADES</sequence>
<evidence type="ECO:0000313" key="4">
    <source>
        <dbReference type="Proteomes" id="UP000646827"/>
    </source>
</evidence>
<feature type="compositionally biased region" description="Low complexity" evidence="2">
    <location>
        <begin position="628"/>
        <end position="637"/>
    </location>
</feature>
<proteinExistence type="predicted"/>
<dbReference type="Gene3D" id="1.20.58.1520">
    <property type="match status" value="1"/>
</dbReference>
<comment type="caution">
    <text evidence="3">The sequence shown here is derived from an EMBL/GenBank/DDBJ whole genome shotgun (WGS) entry which is preliminary data.</text>
</comment>
<evidence type="ECO:0000256" key="1">
    <source>
        <dbReference type="SAM" id="Coils"/>
    </source>
</evidence>
<dbReference type="GO" id="GO:0005737">
    <property type="term" value="C:cytoplasm"/>
    <property type="evidence" value="ECO:0007669"/>
    <property type="project" value="TreeGrafter"/>
</dbReference>
<organism evidence="3 4">
    <name type="scientific">Circinella minor</name>
    <dbReference type="NCBI Taxonomy" id="1195481"/>
    <lineage>
        <taxon>Eukaryota</taxon>
        <taxon>Fungi</taxon>
        <taxon>Fungi incertae sedis</taxon>
        <taxon>Mucoromycota</taxon>
        <taxon>Mucoromycotina</taxon>
        <taxon>Mucoromycetes</taxon>
        <taxon>Mucorales</taxon>
        <taxon>Lichtheimiaceae</taxon>
        <taxon>Circinella</taxon>
    </lineage>
</organism>
<dbReference type="GO" id="GO:0051256">
    <property type="term" value="P:mitotic spindle midzone assembly"/>
    <property type="evidence" value="ECO:0007669"/>
    <property type="project" value="TreeGrafter"/>
</dbReference>
<feature type="region of interest" description="Disordered" evidence="2">
    <location>
        <begin position="456"/>
        <end position="488"/>
    </location>
</feature>
<accession>A0A8H7SHP6</accession>
<dbReference type="OrthoDB" id="642895at2759"/>
<keyword evidence="1" id="KW-0175">Coiled coil</keyword>
<name>A0A8H7SHP6_9FUNG</name>
<feature type="coiled-coil region" evidence="1">
    <location>
        <begin position="274"/>
        <end position="301"/>
    </location>
</feature>
<feature type="compositionally biased region" description="Low complexity" evidence="2">
    <location>
        <begin position="464"/>
        <end position="474"/>
    </location>
</feature>
<feature type="compositionally biased region" description="Basic residues" evidence="2">
    <location>
        <begin position="570"/>
        <end position="582"/>
    </location>
</feature>
<dbReference type="AlphaFoldDB" id="A0A8H7SHP6"/>
<dbReference type="EMBL" id="JAEPRB010000001">
    <property type="protein sequence ID" value="KAG2228357.1"/>
    <property type="molecule type" value="Genomic_DNA"/>
</dbReference>
<reference evidence="3 4" key="1">
    <citation type="submission" date="2020-12" db="EMBL/GenBank/DDBJ databases">
        <title>Metabolic potential, ecology and presence of endohyphal bacteria is reflected in genomic diversity of Mucoromycotina.</title>
        <authorList>
            <person name="Muszewska A."/>
            <person name="Okrasinska A."/>
            <person name="Steczkiewicz K."/>
            <person name="Drgas O."/>
            <person name="Orlowska M."/>
            <person name="Perlinska-Lenart U."/>
            <person name="Aleksandrzak-Piekarczyk T."/>
            <person name="Szatraj K."/>
            <person name="Zielenkiewicz U."/>
            <person name="Pilsyk S."/>
            <person name="Malc E."/>
            <person name="Mieczkowski P."/>
            <person name="Kruszewska J.S."/>
            <person name="Biernat P."/>
            <person name="Pawlowska J."/>
        </authorList>
    </citation>
    <scope>NUCLEOTIDE SEQUENCE [LARGE SCALE GENOMIC DNA]</scope>
    <source>
        <strain evidence="3 4">CBS 142.35</strain>
    </source>
</reference>
<evidence type="ECO:0000256" key="2">
    <source>
        <dbReference type="SAM" id="MobiDB-lite"/>
    </source>
</evidence>
<dbReference type="Proteomes" id="UP000646827">
    <property type="component" value="Unassembled WGS sequence"/>
</dbReference>
<keyword evidence="4" id="KW-1185">Reference proteome</keyword>
<feature type="region of interest" description="Disordered" evidence="2">
    <location>
        <begin position="570"/>
        <end position="640"/>
    </location>
</feature>
<gene>
    <name evidence="3" type="ORF">INT45_011149</name>
</gene>